<dbReference type="SMART" id="SM00174">
    <property type="entry name" value="RHO"/>
    <property type="match status" value="1"/>
</dbReference>
<evidence type="ECO:0000313" key="12">
    <source>
        <dbReference type="Proteomes" id="UP000230750"/>
    </source>
</evidence>
<keyword evidence="6" id="KW-0378">Hydrolase</keyword>
<dbReference type="InterPro" id="IPR051065">
    <property type="entry name" value="Ras-related_GTPase"/>
</dbReference>
<comment type="catalytic activity">
    <reaction evidence="8">
        <text>GTP + H2O = GDP + phosphate + H(+)</text>
        <dbReference type="Rhea" id="RHEA:19669"/>
        <dbReference type="ChEBI" id="CHEBI:15377"/>
        <dbReference type="ChEBI" id="CHEBI:15378"/>
        <dbReference type="ChEBI" id="CHEBI:37565"/>
        <dbReference type="ChEBI" id="CHEBI:43474"/>
        <dbReference type="ChEBI" id="CHEBI:58189"/>
        <dbReference type="EC" id="3.6.5.2"/>
    </reaction>
</comment>
<dbReference type="GO" id="GO:0003925">
    <property type="term" value="F:G protein activity"/>
    <property type="evidence" value="ECO:0007669"/>
    <property type="project" value="UniProtKB-EC"/>
</dbReference>
<gene>
    <name evidence="11" type="ORF">BSL78_05100</name>
</gene>
<evidence type="ECO:0000256" key="1">
    <source>
        <dbReference type="ARBA" id="ARBA00004496"/>
    </source>
</evidence>
<dbReference type="InterPro" id="IPR027417">
    <property type="entry name" value="P-loop_NTPase"/>
</dbReference>
<dbReference type="EC" id="3.6.5.2" evidence="3"/>
<name>A0A2G8LCN6_STIJA</name>
<dbReference type="NCBIfam" id="TIGR00231">
    <property type="entry name" value="small_GTP"/>
    <property type="match status" value="1"/>
</dbReference>
<dbReference type="PANTHER" id="PTHR45704">
    <property type="entry name" value="RAS-LIKE FAMILY MEMBER 11"/>
    <property type="match status" value="1"/>
</dbReference>
<dbReference type="SMART" id="SM00175">
    <property type="entry name" value="RAB"/>
    <property type="match status" value="1"/>
</dbReference>
<evidence type="ECO:0000256" key="6">
    <source>
        <dbReference type="ARBA" id="ARBA00022801"/>
    </source>
</evidence>
<dbReference type="Pfam" id="PF00071">
    <property type="entry name" value="Ras"/>
    <property type="match status" value="1"/>
</dbReference>
<dbReference type="SUPFAM" id="SSF52540">
    <property type="entry name" value="P-loop containing nucleoside triphosphate hydrolases"/>
    <property type="match status" value="1"/>
</dbReference>
<comment type="caution">
    <text evidence="11">The sequence shown here is derived from an EMBL/GenBank/DDBJ whole genome shotgun (WGS) entry which is preliminary data.</text>
</comment>
<evidence type="ECO:0000256" key="3">
    <source>
        <dbReference type="ARBA" id="ARBA00011984"/>
    </source>
</evidence>
<dbReference type="EMBL" id="MRZV01000126">
    <property type="protein sequence ID" value="PIK58012.1"/>
    <property type="molecule type" value="Genomic_DNA"/>
</dbReference>
<feature type="non-terminal residue" evidence="11">
    <location>
        <position position="1"/>
    </location>
</feature>
<organism evidence="11 12">
    <name type="scientific">Stichopus japonicus</name>
    <name type="common">Sea cucumber</name>
    <dbReference type="NCBI Taxonomy" id="307972"/>
    <lineage>
        <taxon>Eukaryota</taxon>
        <taxon>Metazoa</taxon>
        <taxon>Echinodermata</taxon>
        <taxon>Eleutherozoa</taxon>
        <taxon>Echinozoa</taxon>
        <taxon>Holothuroidea</taxon>
        <taxon>Aspidochirotacea</taxon>
        <taxon>Aspidochirotida</taxon>
        <taxon>Stichopodidae</taxon>
        <taxon>Apostichopus</taxon>
    </lineage>
</organism>
<evidence type="ECO:0000256" key="2">
    <source>
        <dbReference type="ARBA" id="ARBA00008344"/>
    </source>
</evidence>
<dbReference type="PROSITE" id="PS51419">
    <property type="entry name" value="RAB"/>
    <property type="match status" value="1"/>
</dbReference>
<evidence type="ECO:0000256" key="9">
    <source>
        <dbReference type="ARBA" id="ARBA00071660"/>
    </source>
</evidence>
<evidence type="ECO:0000256" key="7">
    <source>
        <dbReference type="ARBA" id="ARBA00023134"/>
    </source>
</evidence>
<evidence type="ECO:0000256" key="4">
    <source>
        <dbReference type="ARBA" id="ARBA00022490"/>
    </source>
</evidence>
<dbReference type="InterPro" id="IPR001806">
    <property type="entry name" value="Small_GTPase"/>
</dbReference>
<dbReference type="PROSITE" id="PS51421">
    <property type="entry name" value="RAS"/>
    <property type="match status" value="1"/>
</dbReference>
<protein>
    <recommendedName>
        <fullName evidence="9">Ras-related and estrogen-regulated growth inhibitor</fullName>
        <ecNumber evidence="3">3.6.5.2</ecNumber>
    </recommendedName>
</protein>
<dbReference type="GO" id="GO:0005737">
    <property type="term" value="C:cytoplasm"/>
    <property type="evidence" value="ECO:0007669"/>
    <property type="project" value="UniProtKB-SubCell"/>
</dbReference>
<dbReference type="PRINTS" id="PR00449">
    <property type="entry name" value="RASTRNSFRMNG"/>
</dbReference>
<comment type="subcellular location">
    <subcellularLocation>
        <location evidence="1">Cytoplasm</location>
    </subcellularLocation>
</comment>
<dbReference type="SMART" id="SM00173">
    <property type="entry name" value="RAS"/>
    <property type="match status" value="1"/>
</dbReference>
<dbReference type="FunFam" id="3.40.50.300:FF:000942">
    <property type="entry name" value="Ras-related and estrogen-regulated growth inhibitor"/>
    <property type="match status" value="1"/>
</dbReference>
<sequence>GGNNNNNNTPDINQRQRRRSLPGINMSPTKCNECKLVVLGRPGVGKSATVVRFLTNRFIWEYDPTLEFTYKHQAIIDDDVVTMEILDTAGQDVESIQTEGNLRWGEGFLVMYSVTDRESFNEVINYKNYLDEVKKARNVTMVIVANKCDLDHCREVSTEEGERLAQDLACAFFESSASRGDQNINDAFHELYREVTRRRRVAESSRQTRRRSSIQSMKQVLNKTLTKINSRQ</sequence>
<evidence type="ECO:0000313" key="11">
    <source>
        <dbReference type="EMBL" id="PIK58012.1"/>
    </source>
</evidence>
<dbReference type="GO" id="GO:0005525">
    <property type="term" value="F:GTP binding"/>
    <property type="evidence" value="ECO:0007669"/>
    <property type="project" value="UniProtKB-KW"/>
</dbReference>
<proteinExistence type="inferred from homology"/>
<evidence type="ECO:0000256" key="10">
    <source>
        <dbReference type="SAM" id="MobiDB-lite"/>
    </source>
</evidence>
<keyword evidence="7" id="KW-0342">GTP-binding</keyword>
<evidence type="ECO:0000256" key="8">
    <source>
        <dbReference type="ARBA" id="ARBA00048098"/>
    </source>
</evidence>
<reference evidence="11 12" key="1">
    <citation type="journal article" date="2017" name="PLoS Biol.">
        <title>The sea cucumber genome provides insights into morphological evolution and visceral regeneration.</title>
        <authorList>
            <person name="Zhang X."/>
            <person name="Sun L."/>
            <person name="Yuan J."/>
            <person name="Sun Y."/>
            <person name="Gao Y."/>
            <person name="Zhang L."/>
            <person name="Li S."/>
            <person name="Dai H."/>
            <person name="Hamel J.F."/>
            <person name="Liu C."/>
            <person name="Yu Y."/>
            <person name="Liu S."/>
            <person name="Lin W."/>
            <person name="Guo K."/>
            <person name="Jin S."/>
            <person name="Xu P."/>
            <person name="Storey K.B."/>
            <person name="Huan P."/>
            <person name="Zhang T."/>
            <person name="Zhou Y."/>
            <person name="Zhang J."/>
            <person name="Lin C."/>
            <person name="Li X."/>
            <person name="Xing L."/>
            <person name="Huo D."/>
            <person name="Sun M."/>
            <person name="Wang L."/>
            <person name="Mercier A."/>
            <person name="Li F."/>
            <person name="Yang H."/>
            <person name="Xiang J."/>
        </authorList>
    </citation>
    <scope>NUCLEOTIDE SEQUENCE [LARGE SCALE GENOMIC DNA]</scope>
    <source>
        <strain evidence="11">Shaxun</strain>
        <tissue evidence="11">Muscle</tissue>
    </source>
</reference>
<keyword evidence="5" id="KW-0547">Nucleotide-binding</keyword>
<comment type="similarity">
    <text evidence="2">Belongs to the small GTPase superfamily. Ras family.</text>
</comment>
<dbReference type="Proteomes" id="UP000230750">
    <property type="component" value="Unassembled WGS sequence"/>
</dbReference>
<dbReference type="InterPro" id="IPR005225">
    <property type="entry name" value="Small_GTP-bd"/>
</dbReference>
<feature type="region of interest" description="Disordered" evidence="10">
    <location>
        <begin position="1"/>
        <end position="25"/>
    </location>
</feature>
<accession>A0A2G8LCN6</accession>
<keyword evidence="4" id="KW-0963">Cytoplasm</keyword>
<keyword evidence="12" id="KW-1185">Reference proteome</keyword>
<dbReference type="OrthoDB" id="18798at2759"/>
<evidence type="ECO:0000256" key="5">
    <source>
        <dbReference type="ARBA" id="ARBA00022741"/>
    </source>
</evidence>
<dbReference type="AlphaFoldDB" id="A0A2G8LCN6"/>
<dbReference type="Gene3D" id="3.40.50.300">
    <property type="entry name" value="P-loop containing nucleotide triphosphate hydrolases"/>
    <property type="match status" value="1"/>
</dbReference>
<dbReference type="STRING" id="307972.A0A2G8LCN6"/>
<dbReference type="PROSITE" id="PS51420">
    <property type="entry name" value="RHO"/>
    <property type="match status" value="1"/>
</dbReference>